<dbReference type="AlphaFoldDB" id="A0A5P3A5V9"/>
<dbReference type="Proteomes" id="UP000325785">
    <property type="component" value="Chromosome"/>
</dbReference>
<feature type="signal peptide" evidence="1">
    <location>
        <begin position="1"/>
        <end position="21"/>
    </location>
</feature>
<dbReference type="KEGG" id="rid:RIdsm_00430"/>
<dbReference type="OrthoDB" id="7428207at2"/>
<dbReference type="PROSITE" id="PS51257">
    <property type="entry name" value="PROKAR_LIPOPROTEIN"/>
    <property type="match status" value="1"/>
</dbReference>
<evidence type="ECO:0000313" key="2">
    <source>
        <dbReference type="EMBL" id="QEW24649.1"/>
    </source>
</evidence>
<dbReference type="RefSeq" id="WP_057816253.1">
    <property type="nucleotide sequence ID" value="NZ_FOMY01000007.1"/>
</dbReference>
<evidence type="ECO:0008006" key="4">
    <source>
        <dbReference type="Google" id="ProtNLM"/>
    </source>
</evidence>
<evidence type="ECO:0000313" key="3">
    <source>
        <dbReference type="Proteomes" id="UP000325785"/>
    </source>
</evidence>
<gene>
    <name evidence="2" type="ORF">RIdsm_00430</name>
</gene>
<name>A0A5P3A5V9_9RHOB</name>
<keyword evidence="1" id="KW-0732">Signal</keyword>
<organism evidence="2 3">
    <name type="scientific">Roseovarius indicus</name>
    <dbReference type="NCBI Taxonomy" id="540747"/>
    <lineage>
        <taxon>Bacteria</taxon>
        <taxon>Pseudomonadati</taxon>
        <taxon>Pseudomonadota</taxon>
        <taxon>Alphaproteobacteria</taxon>
        <taxon>Rhodobacterales</taxon>
        <taxon>Roseobacteraceae</taxon>
        <taxon>Roseovarius</taxon>
    </lineage>
</organism>
<protein>
    <recommendedName>
        <fullName evidence="4">Lipoprotein</fullName>
    </recommendedName>
</protein>
<proteinExistence type="predicted"/>
<accession>A0A5P3A5V9</accession>
<feature type="chain" id="PRO_5024949925" description="Lipoprotein" evidence="1">
    <location>
        <begin position="22"/>
        <end position="166"/>
    </location>
</feature>
<reference evidence="2 3" key="1">
    <citation type="submission" date="2018-08" db="EMBL/GenBank/DDBJ databases">
        <title>Genetic Globetrotter - A new plasmid hitch-hiking vast phylogenetic and geographic distances.</title>
        <authorList>
            <person name="Vollmers J."/>
            <person name="Petersen J."/>
        </authorList>
    </citation>
    <scope>NUCLEOTIDE SEQUENCE [LARGE SCALE GENOMIC DNA]</scope>
    <source>
        <strain evidence="2 3">DSM 26383</strain>
    </source>
</reference>
<evidence type="ECO:0000256" key="1">
    <source>
        <dbReference type="SAM" id="SignalP"/>
    </source>
</evidence>
<sequence precursor="true">MSFRFIVPALAAILMTTTGCATVTRGSTEEVTFTSKPSGAVVTTGLGSGCTTPCAIRISRKEAFWVTFKRGRDVRKLHVTVKSSSDGTAATAGNFIAGGLIGVAVDADSGATLDHVPNPVHVDFSVPQADIQQSADAYYHAIRKAEEEKFAKERAAEKAAKEKQMQ</sequence>
<dbReference type="EMBL" id="CP031598">
    <property type="protein sequence ID" value="QEW24649.1"/>
    <property type="molecule type" value="Genomic_DNA"/>
</dbReference>